<dbReference type="AlphaFoldDB" id="A0A1I6NSC9"/>
<proteinExistence type="predicted"/>
<dbReference type="STRING" id="593133.SAMN04488006_0484"/>
<dbReference type="RefSeq" id="WP_090222183.1">
    <property type="nucleotide sequence ID" value="NZ_FOZP01000001.1"/>
</dbReference>
<dbReference type="OrthoDB" id="1448577at2"/>
<sequence length="93" mass="10762">MLKRFPHTGTIIINSEISNENGIPTISKIELLVKGRYEPSGQSKALDYSAKWYCDKLDLTPYEADGKSFKFNGKQFKIVQLFNYQSHCEIWLE</sequence>
<reference evidence="2" key="1">
    <citation type="submission" date="2016-10" db="EMBL/GenBank/DDBJ databases">
        <authorList>
            <person name="Varghese N."/>
            <person name="Submissions S."/>
        </authorList>
    </citation>
    <scope>NUCLEOTIDE SEQUENCE [LARGE SCALE GENOMIC DNA]</scope>
    <source>
        <strain evidence="2">DSM 24450</strain>
    </source>
</reference>
<protein>
    <submittedName>
        <fullName evidence="1">Uncharacterized protein</fullName>
    </submittedName>
</protein>
<dbReference type="Proteomes" id="UP000199312">
    <property type="component" value="Unassembled WGS sequence"/>
</dbReference>
<evidence type="ECO:0000313" key="1">
    <source>
        <dbReference type="EMBL" id="SFS30780.1"/>
    </source>
</evidence>
<accession>A0A1I6NSC9</accession>
<organism evidence="1 2">
    <name type="scientific">Lutibacter maritimus</name>
    <dbReference type="NCBI Taxonomy" id="593133"/>
    <lineage>
        <taxon>Bacteria</taxon>
        <taxon>Pseudomonadati</taxon>
        <taxon>Bacteroidota</taxon>
        <taxon>Flavobacteriia</taxon>
        <taxon>Flavobacteriales</taxon>
        <taxon>Flavobacteriaceae</taxon>
        <taxon>Lutibacter</taxon>
    </lineage>
</organism>
<name>A0A1I6NSC9_9FLAO</name>
<dbReference type="EMBL" id="FOZP01000001">
    <property type="protein sequence ID" value="SFS30780.1"/>
    <property type="molecule type" value="Genomic_DNA"/>
</dbReference>
<gene>
    <name evidence="1" type="ORF">SAMN04488006_0484</name>
</gene>
<keyword evidence="2" id="KW-1185">Reference proteome</keyword>
<evidence type="ECO:0000313" key="2">
    <source>
        <dbReference type="Proteomes" id="UP000199312"/>
    </source>
</evidence>